<dbReference type="Proteomes" id="UP000225139">
    <property type="component" value="Segment"/>
</dbReference>
<evidence type="ECO:0000313" key="1">
    <source>
        <dbReference type="EMBL" id="AON96500.1"/>
    </source>
</evidence>
<dbReference type="EMBL" id="KX607102">
    <property type="protein sequence ID" value="AON96500.1"/>
    <property type="molecule type" value="Genomic_DNA"/>
</dbReference>
<proteinExistence type="predicted"/>
<organism evidence="1">
    <name type="scientific">Acidianus two-tailed phage variant 1</name>
    <dbReference type="NCBI Taxonomy" id="1898550"/>
    <lineage>
        <taxon>Viruses</taxon>
        <taxon>Viruses incertae sedis</taxon>
        <taxon>Bicaudaviridae</taxon>
        <taxon>Bicaudavirus</taxon>
        <taxon>Acidianus two-tailed virus</taxon>
    </lineage>
</organism>
<protein>
    <submittedName>
        <fullName evidence="1">Uncharacterized protein</fullName>
    </submittedName>
</protein>
<name>A0A1C9EG73_ATV</name>
<reference evidence="1" key="1">
    <citation type="submission" date="2016-07" db="EMBL/GenBank/DDBJ databases">
        <authorList>
            <person name="Vestergaard G."/>
            <person name="Garrett R.A."/>
        </authorList>
    </citation>
    <scope>NUCLEOTIDE SEQUENCE [LARGE SCALE GENOMIC DNA]</scope>
    <source>
        <strain evidence="1">ATV.v1</strain>
    </source>
</reference>
<accession>A0A1C9EG73</accession>
<sequence length="116" mass="13375">MMETKLVQSIVIKTEAKVSTVKYRKKVNGERREYKLYFVRFSKDASIKLEKMGVRKLKNVEIIYEDEKYVLGSMSVRIWSRTSNDNTALYGLTLPKPIGEKLAGKKVLVLAEIESK</sequence>